<keyword evidence="1" id="KW-0472">Membrane</keyword>
<evidence type="ECO:0000313" key="3">
    <source>
        <dbReference type="Proteomes" id="UP000001068"/>
    </source>
</evidence>
<dbReference type="AlphaFoldDB" id="E8RA92"/>
<evidence type="ECO:0008006" key="4">
    <source>
        <dbReference type="Google" id="ProtNLM"/>
    </source>
</evidence>
<protein>
    <recommendedName>
        <fullName evidence="4">MscS Mechanosensitive ion channel</fullName>
    </recommendedName>
</protein>
<dbReference type="RefSeq" id="WP_013562620.1">
    <property type="nucleotide sequence ID" value="NC_014961.1"/>
</dbReference>
<sequence precursor="true">MEQPIRVESVGLFTVVIITIILIRIAVARLLDSLVSRGTISITLRDAAIRVIDVTLIVMAISVAVLVFIPQYWGVLTVFVILGLIGVFFLIYPLSSYMALAVIQVGVPVRGKFFEIQIPGYPRTIQGKITSTTPYHTVIEDVWGNHYYIPNMQLARSVLKPSTPRIALRILVELPERNGSRLMEVDNTVSKSIGDYRHPGFKDNKGLIMVEASDTRLQYIAVFYPISTSLREDAVKDLMREVLSLLSRALGDKARSVSVSLENHAAL</sequence>
<evidence type="ECO:0000256" key="1">
    <source>
        <dbReference type="SAM" id="Phobius"/>
    </source>
</evidence>
<dbReference type="Proteomes" id="UP000001068">
    <property type="component" value="Chromosome"/>
</dbReference>
<feature type="transmembrane region" description="Helical" evidence="1">
    <location>
        <begin position="51"/>
        <end position="69"/>
    </location>
</feature>
<dbReference type="eggNOG" id="arCOG08871">
    <property type="taxonomic scope" value="Archaea"/>
</dbReference>
<keyword evidence="1" id="KW-0812">Transmembrane</keyword>
<reference evidence="3" key="1">
    <citation type="submission" date="2010-11" db="EMBL/GenBank/DDBJ databases">
        <title>The complete genome of Desulfurococcus mucosus DSM 2162.</title>
        <authorList>
            <consortium name="US DOE Joint Genome Institute (JGI-PGF)"/>
            <person name="Lucas S."/>
            <person name="Copeland A."/>
            <person name="Lapidus A."/>
            <person name="Bruce D."/>
            <person name="Goodwin L."/>
            <person name="Pitluck S."/>
            <person name="Kyrpides N."/>
            <person name="Mavromatis K."/>
            <person name="Pagani I."/>
            <person name="Ivanova N."/>
            <person name="Ovchinnikova G."/>
            <person name="Chertkov O."/>
            <person name="Held B."/>
            <person name="Brettin T."/>
            <person name="Detter J.C."/>
            <person name="Tapia R."/>
            <person name="Han C."/>
            <person name="Land M."/>
            <person name="Hauser L."/>
            <person name="Markowitz V."/>
            <person name="Cheng J.-F."/>
            <person name="Hugenholtz P."/>
            <person name="Woyke T."/>
            <person name="Wu D."/>
            <person name="Wirth R."/>
            <person name="Bilek Y."/>
            <person name="Hader T."/>
            <person name="Klenk H.-P."/>
            <person name="Eisen J.A."/>
        </authorList>
    </citation>
    <scope>NUCLEOTIDE SEQUENCE [LARGE SCALE GENOMIC DNA]</scope>
    <source>
        <strain evidence="3">ATCC 35584 / DSM 2162 / JCM 9187 / O7/1</strain>
    </source>
</reference>
<organism evidence="2 3">
    <name type="scientific">Desulfurococcus mucosus (strain ATCC 35584 / DSM 2162 / JCM 9187 / O7/1)</name>
    <dbReference type="NCBI Taxonomy" id="765177"/>
    <lineage>
        <taxon>Archaea</taxon>
        <taxon>Thermoproteota</taxon>
        <taxon>Thermoprotei</taxon>
        <taxon>Desulfurococcales</taxon>
        <taxon>Desulfurococcaceae</taxon>
        <taxon>Desulfurococcus</taxon>
    </lineage>
</organism>
<gene>
    <name evidence="2" type="ordered locus">Desmu_1096</name>
</gene>
<proteinExistence type="predicted"/>
<evidence type="ECO:0000313" key="2">
    <source>
        <dbReference type="EMBL" id="ADV65398.1"/>
    </source>
</evidence>
<dbReference type="KEGG" id="dmu:Desmu_1096"/>
<feature type="transmembrane region" description="Helical" evidence="1">
    <location>
        <begin position="12"/>
        <end position="31"/>
    </location>
</feature>
<accession>E8RA92</accession>
<dbReference type="OrthoDB" id="384686at2157"/>
<dbReference type="HOGENOM" id="CLU_1032904_0_0_2"/>
<keyword evidence="1" id="KW-1133">Transmembrane helix</keyword>
<keyword evidence="3" id="KW-1185">Reference proteome</keyword>
<name>E8RA92_DESM0</name>
<feature type="transmembrane region" description="Helical" evidence="1">
    <location>
        <begin position="75"/>
        <end position="94"/>
    </location>
</feature>
<dbReference type="EMBL" id="CP002363">
    <property type="protein sequence ID" value="ADV65398.1"/>
    <property type="molecule type" value="Genomic_DNA"/>
</dbReference>
<dbReference type="GeneID" id="10153806"/>
<reference evidence="2 3" key="2">
    <citation type="journal article" date="2011" name="Stand. Genomic Sci.">
        <title>Complete genome sequence of Desulfurococcus mucosus type strain (O7/1).</title>
        <authorList>
            <person name="Wirth R."/>
            <person name="Chertkov O."/>
            <person name="Held B."/>
            <person name="Lapidus A."/>
            <person name="Nolan M."/>
            <person name="Lucas S."/>
            <person name="Hammon N."/>
            <person name="Deshpande S."/>
            <person name="Cheng J.F."/>
            <person name="Tapia R."/>
            <person name="Han C."/>
            <person name="Goodwin L."/>
            <person name="Pitluck S."/>
            <person name="Liolios K."/>
            <person name="Ioanna P."/>
            <person name="Ivanova N."/>
            <person name="Mavromatis K."/>
            <person name="Mikhailova N."/>
            <person name="Pati A."/>
            <person name="Chen A."/>
            <person name="Palaniappan K."/>
            <person name="Land M."/>
            <person name="Hauser L."/>
            <person name="Chang Y.J."/>
            <person name="Jeffries C.D."/>
            <person name="Bilek Y."/>
            <person name="Hader T."/>
            <person name="Rohde M."/>
            <person name="Spring S."/>
            <person name="Sikorski J."/>
            <person name="Goker M."/>
            <person name="Woyke T."/>
            <person name="Bristow J."/>
            <person name="Eisen J.A."/>
            <person name="Markowitz V."/>
            <person name="Hugenholtz P."/>
            <person name="Kyrpides N.C."/>
            <person name="Klenk H.P."/>
        </authorList>
    </citation>
    <scope>NUCLEOTIDE SEQUENCE [LARGE SCALE GENOMIC DNA]</scope>
    <source>
        <strain evidence="3">ATCC 35584 / DSM 2162 / JCM 9187 / O7/1</strain>
    </source>
</reference>